<protein>
    <submittedName>
        <fullName evidence="1">Uncharacterized protein</fullName>
    </submittedName>
</protein>
<organism evidence="1">
    <name type="scientific">uncultured Caudovirales phage</name>
    <dbReference type="NCBI Taxonomy" id="2100421"/>
    <lineage>
        <taxon>Viruses</taxon>
        <taxon>Duplodnaviria</taxon>
        <taxon>Heunggongvirae</taxon>
        <taxon>Uroviricota</taxon>
        <taxon>Caudoviricetes</taxon>
        <taxon>Peduoviridae</taxon>
        <taxon>Maltschvirus</taxon>
        <taxon>Maltschvirus maltsch</taxon>
    </lineage>
</organism>
<name>A0A6J7WYN1_9CAUD</name>
<sequence>MKELLFTILGGSLLCFAFWGGGEVERIRQELADASVASRCHDKGKFEAFIARDGVDYACFKQNIETKKISRSSIVLEN</sequence>
<proteinExistence type="predicted"/>
<evidence type="ECO:0000313" key="1">
    <source>
        <dbReference type="EMBL" id="CAB5223121.1"/>
    </source>
</evidence>
<dbReference type="EMBL" id="LR798312">
    <property type="protein sequence ID" value="CAB5223121.1"/>
    <property type="molecule type" value="Genomic_DNA"/>
</dbReference>
<accession>A0A6J7WYN1</accession>
<gene>
    <name evidence="1" type="ORF">UFOVP371_60</name>
</gene>
<reference evidence="1" key="1">
    <citation type="submission" date="2020-05" db="EMBL/GenBank/DDBJ databases">
        <authorList>
            <person name="Chiriac C."/>
            <person name="Salcher M."/>
            <person name="Ghai R."/>
            <person name="Kavagutti S V."/>
        </authorList>
    </citation>
    <scope>NUCLEOTIDE SEQUENCE</scope>
</reference>